<sequence length="77" mass="8772">MRVEYNSCHCKSDLPCKNVVIGKYSRSNPSNTLETKSSIFIADPAIAKLSEIPFIFDKYSLIFIFPFRVVCKAFFNA</sequence>
<comment type="caution">
    <text evidence="2">The sequence shown here is derived from an EMBL/GenBank/DDBJ whole genome shotgun (WGS) entry which is preliminary data.</text>
</comment>
<dbReference type="EMBL" id="JBBNAF010000055">
    <property type="protein sequence ID" value="KAK9081325.1"/>
    <property type="molecule type" value="Genomic_DNA"/>
</dbReference>
<evidence type="ECO:0000313" key="2">
    <source>
        <dbReference type="EMBL" id="KAK9164112.1"/>
    </source>
</evidence>
<name>A0AAP0L401_9MAGN</name>
<evidence type="ECO:0000313" key="1">
    <source>
        <dbReference type="EMBL" id="KAK9081325.1"/>
    </source>
</evidence>
<keyword evidence="3" id="KW-1185">Reference proteome</keyword>
<dbReference type="Proteomes" id="UP001420932">
    <property type="component" value="Unassembled WGS sequence"/>
</dbReference>
<dbReference type="EMBL" id="JBBNAF010000002">
    <property type="protein sequence ID" value="KAK9164112.1"/>
    <property type="molecule type" value="Genomic_DNA"/>
</dbReference>
<proteinExistence type="predicted"/>
<evidence type="ECO:0000313" key="3">
    <source>
        <dbReference type="Proteomes" id="UP001420932"/>
    </source>
</evidence>
<dbReference type="AlphaFoldDB" id="A0AAP0L401"/>
<reference evidence="2 3" key="1">
    <citation type="submission" date="2024-01" db="EMBL/GenBank/DDBJ databases">
        <title>Genome assemblies of Stephania.</title>
        <authorList>
            <person name="Yang L."/>
        </authorList>
    </citation>
    <scope>NUCLEOTIDE SEQUENCE [LARGE SCALE GENOMIC DNA]</scope>
    <source>
        <strain evidence="2">YNDBR</strain>
        <tissue evidence="2">Leaf</tissue>
    </source>
</reference>
<accession>A0AAP0L401</accession>
<gene>
    <name evidence="2" type="ORF">Syun_005014</name>
    <name evidence="1" type="ORF">Syun_031104</name>
</gene>
<organism evidence="2 3">
    <name type="scientific">Stephania yunnanensis</name>
    <dbReference type="NCBI Taxonomy" id="152371"/>
    <lineage>
        <taxon>Eukaryota</taxon>
        <taxon>Viridiplantae</taxon>
        <taxon>Streptophyta</taxon>
        <taxon>Embryophyta</taxon>
        <taxon>Tracheophyta</taxon>
        <taxon>Spermatophyta</taxon>
        <taxon>Magnoliopsida</taxon>
        <taxon>Ranunculales</taxon>
        <taxon>Menispermaceae</taxon>
        <taxon>Menispermoideae</taxon>
        <taxon>Cissampelideae</taxon>
        <taxon>Stephania</taxon>
    </lineage>
</organism>
<protein>
    <submittedName>
        <fullName evidence="2">Uncharacterized protein</fullName>
    </submittedName>
</protein>